<dbReference type="Proteomes" id="UP001189429">
    <property type="component" value="Unassembled WGS sequence"/>
</dbReference>
<organism evidence="4 5">
    <name type="scientific">Prorocentrum cordatum</name>
    <dbReference type="NCBI Taxonomy" id="2364126"/>
    <lineage>
        <taxon>Eukaryota</taxon>
        <taxon>Sar</taxon>
        <taxon>Alveolata</taxon>
        <taxon>Dinophyceae</taxon>
        <taxon>Prorocentrales</taxon>
        <taxon>Prorocentraceae</taxon>
        <taxon>Prorocentrum</taxon>
    </lineage>
</organism>
<dbReference type="InterPro" id="IPR038578">
    <property type="entry name" value="GT29-like_sf"/>
</dbReference>
<keyword evidence="3" id="KW-0732">Signal</keyword>
<feature type="region of interest" description="Disordered" evidence="1">
    <location>
        <begin position="495"/>
        <end position="517"/>
    </location>
</feature>
<reference evidence="4" key="1">
    <citation type="submission" date="2023-10" db="EMBL/GenBank/DDBJ databases">
        <authorList>
            <person name="Chen Y."/>
            <person name="Shah S."/>
            <person name="Dougan E. K."/>
            <person name="Thang M."/>
            <person name="Chan C."/>
        </authorList>
    </citation>
    <scope>NUCLEOTIDE SEQUENCE [LARGE SCALE GENOMIC DNA]</scope>
</reference>
<gene>
    <name evidence="4" type="ORF">PCOR1329_LOCUS61362</name>
</gene>
<comment type="caution">
    <text evidence="4">The sequence shown here is derived from an EMBL/GenBank/DDBJ whole genome shotgun (WGS) entry which is preliminary data.</text>
</comment>
<evidence type="ECO:0000256" key="2">
    <source>
        <dbReference type="SAM" id="Phobius"/>
    </source>
</evidence>
<evidence type="ECO:0000256" key="3">
    <source>
        <dbReference type="SAM" id="SignalP"/>
    </source>
</evidence>
<keyword evidence="2" id="KW-0472">Membrane</keyword>
<feature type="compositionally biased region" description="Low complexity" evidence="1">
    <location>
        <begin position="499"/>
        <end position="516"/>
    </location>
</feature>
<evidence type="ECO:0000313" key="5">
    <source>
        <dbReference type="Proteomes" id="UP001189429"/>
    </source>
</evidence>
<feature type="signal peptide" evidence="3">
    <location>
        <begin position="1"/>
        <end position="21"/>
    </location>
</feature>
<protein>
    <submittedName>
        <fullName evidence="4">Uncharacterized protein</fullName>
    </submittedName>
</protein>
<feature type="region of interest" description="Disordered" evidence="1">
    <location>
        <begin position="353"/>
        <end position="379"/>
    </location>
</feature>
<keyword evidence="2" id="KW-0812">Transmembrane</keyword>
<dbReference type="EMBL" id="CAUYUJ010017720">
    <property type="protein sequence ID" value="CAK0877251.1"/>
    <property type="molecule type" value="Genomic_DNA"/>
</dbReference>
<feature type="transmembrane region" description="Helical" evidence="2">
    <location>
        <begin position="312"/>
        <end position="340"/>
    </location>
</feature>
<accession>A0ABN9VUN5</accession>
<feature type="chain" id="PRO_5046687682" evidence="3">
    <location>
        <begin position="22"/>
        <end position="786"/>
    </location>
</feature>
<evidence type="ECO:0000313" key="4">
    <source>
        <dbReference type="EMBL" id="CAK0877251.1"/>
    </source>
</evidence>
<sequence>MTFKGIACLVLVASAALPLQALTLHEADEALLRRAGQGAAAGEASRRSGMVSLKHLVDQHAASEVELHARAAETFRKFASKMANSGCNYKGGLLPCPNGYICHYTGQSGVRSSATVEHRGDIIRAVLSPDPEQGLDQPDLVMFMGASANDAPAMLMEVPEQYKRTASPVMLKMFFVEDTDDVTEECPHDRERVETMGDNTVSYAVNNSTFSVETRETTTNTFMGMSFDFVSEAPVGHTPAFEIPAGTQIVWITREEMVQVLQTQELPASAEARLEAQLRSVYSEDGLDDVLTQKASRKRGRRGQASCSTGEMWAMVGGAVAVMSAFLLCAFTVIGCFVAAPFLMMAGTTSVTNGSGAAHARPPPAVGARRARMAPPAGGPEAAAAAGAAAPGPACCRARRLAAALGPCALAEVALGLAAAGVLATLAAPGAATATPRALAAAPPRRLAAVEEAGQGTRALAEELRHLEGARRALAQGRRLLRQASEEARAGLRELRGQAGRAAEGASDEGGASSRSQEVRCRAVHWSEECTFLPSDLVARMGGDVINGSADCAVVVAATSQATAQRFWKDLKGMGRRIDAHSFVVRATSMPAEEVAGQLGSKTSMYFLHSKGRNKKPNYNIGPARIHIQHLGSKGTLLCDVRNRSGCAFDAVLFKDMPAQHRDVWRRAKLPVGMLTYEMAQTLVHLYNLRFNVTAPAQASQTRPANAFAAFVTTALLCNAVTGYGITGSDSNEHVLMRELASGQAALDRGGAAAGPARGPHPSSFADRAHRCLQAKARAGCIRVAT</sequence>
<proteinExistence type="predicted"/>
<evidence type="ECO:0000256" key="1">
    <source>
        <dbReference type="SAM" id="MobiDB-lite"/>
    </source>
</evidence>
<keyword evidence="5" id="KW-1185">Reference proteome</keyword>
<name>A0ABN9VUN5_9DINO</name>
<dbReference type="Gene3D" id="3.90.1480.20">
    <property type="entry name" value="Glycosyl transferase family 29"/>
    <property type="match status" value="1"/>
</dbReference>
<keyword evidence="2" id="KW-1133">Transmembrane helix</keyword>